<proteinExistence type="predicted"/>
<comment type="caution">
    <text evidence="1">The sequence shown here is derived from an EMBL/GenBank/DDBJ whole genome shotgun (WGS) entry which is preliminary data.</text>
</comment>
<dbReference type="AlphaFoldDB" id="A0A7X1NXM7"/>
<name>A0A7X1NXM7_9DEIO</name>
<protein>
    <submittedName>
        <fullName evidence="1">Uncharacterized protein</fullName>
    </submittedName>
</protein>
<dbReference type="RefSeq" id="WP_152872045.1">
    <property type="nucleotide sequence ID" value="NZ_WBSL01000008.1"/>
</dbReference>
<dbReference type="Proteomes" id="UP000484842">
    <property type="component" value="Unassembled WGS sequence"/>
</dbReference>
<evidence type="ECO:0000313" key="1">
    <source>
        <dbReference type="EMBL" id="MPY67711.1"/>
    </source>
</evidence>
<gene>
    <name evidence="1" type="ORF">F8S09_13645</name>
</gene>
<dbReference type="EMBL" id="WBSL01000008">
    <property type="protein sequence ID" value="MPY67711.1"/>
    <property type="molecule type" value="Genomic_DNA"/>
</dbReference>
<keyword evidence="2" id="KW-1185">Reference proteome</keyword>
<sequence length="218" mass="24104">MTSTEQDLKAQHLVVFIRSLEDFPEIKATYDTYGHIGATLADVALQAGVNFGRTVKPRVDAILAQYPEARSTTAFHAVVREKGAAQVLNWKDSLKPQRLLDLLELLSAEGIETEKDLLNWLDQEGNSARLQRIKGIKTKSHAYLRILCGAPEAVAVDVNLRTFFKLAEVSVFGDEELAATVKRAAHLMGVTPAGLDHAIWSWVASTRATRMHETPVFP</sequence>
<evidence type="ECO:0000313" key="2">
    <source>
        <dbReference type="Proteomes" id="UP000484842"/>
    </source>
</evidence>
<organism evidence="1 2">
    <name type="scientific">Deinococcus terrestris</name>
    <dbReference type="NCBI Taxonomy" id="2651870"/>
    <lineage>
        <taxon>Bacteria</taxon>
        <taxon>Thermotogati</taxon>
        <taxon>Deinococcota</taxon>
        <taxon>Deinococci</taxon>
        <taxon>Deinococcales</taxon>
        <taxon>Deinococcaceae</taxon>
        <taxon>Deinococcus</taxon>
    </lineage>
</organism>
<accession>A0A7X1NXM7</accession>
<reference evidence="1 2" key="1">
    <citation type="submission" date="2019-10" db="EMBL/GenBank/DDBJ databases">
        <title>Deinococcus sp. isolated from soil.</title>
        <authorList>
            <person name="Li Y."/>
            <person name="Wang J."/>
        </authorList>
    </citation>
    <scope>NUCLEOTIDE SEQUENCE [LARGE SCALE GENOMIC DNA]</scope>
    <source>
        <strain evidence="1 2">SDU3-2</strain>
    </source>
</reference>